<name>A0A0S7B5V6_9CHLR</name>
<organism evidence="2">
    <name type="scientific">Longilinea arvoryzae</name>
    <dbReference type="NCBI Taxonomy" id="360412"/>
    <lineage>
        <taxon>Bacteria</taxon>
        <taxon>Bacillati</taxon>
        <taxon>Chloroflexota</taxon>
        <taxon>Anaerolineae</taxon>
        <taxon>Anaerolineales</taxon>
        <taxon>Anaerolineaceae</taxon>
        <taxon>Longilinea</taxon>
    </lineage>
</organism>
<evidence type="ECO:0000313" key="2">
    <source>
        <dbReference type="EMBL" id="GAP12540.1"/>
    </source>
</evidence>
<feature type="transmembrane region" description="Helical" evidence="1">
    <location>
        <begin position="31"/>
        <end position="49"/>
    </location>
</feature>
<evidence type="ECO:0000313" key="3">
    <source>
        <dbReference type="Proteomes" id="UP000055060"/>
    </source>
</evidence>
<keyword evidence="1" id="KW-1133">Transmembrane helix</keyword>
<keyword evidence="3" id="KW-1185">Reference proteome</keyword>
<accession>A0A0S7B5V6</accession>
<evidence type="ECO:0000256" key="1">
    <source>
        <dbReference type="SAM" id="Phobius"/>
    </source>
</evidence>
<feature type="transmembrane region" description="Helical" evidence="1">
    <location>
        <begin position="69"/>
        <end position="89"/>
    </location>
</feature>
<feature type="transmembrane region" description="Helical" evidence="1">
    <location>
        <begin position="164"/>
        <end position="181"/>
    </location>
</feature>
<dbReference type="Proteomes" id="UP000055060">
    <property type="component" value="Unassembled WGS sequence"/>
</dbReference>
<reference evidence="2" key="1">
    <citation type="submission" date="2015-07" db="EMBL/GenBank/DDBJ databases">
        <title>Draft Genome Sequences of Anaerolinea thermolimosa IMO-1, Bellilinea caldifistulae GOMI-1, Leptolinea tardivitalis YMTK-2, Levilinea saccharolytica KIBI-1,Longilinea arvoryzae KOME-1, Previously Described as Members of the Anaerolineaceae (Chloroflexi).</title>
        <authorList>
            <person name="Sekiguchi Y."/>
            <person name="Ohashi A."/>
            <person name="Matsuura N."/>
            <person name="Tourlousse M.D."/>
        </authorList>
    </citation>
    <scope>NUCLEOTIDE SEQUENCE [LARGE SCALE GENOMIC DNA]</scope>
    <source>
        <strain evidence="2">KOME-1</strain>
    </source>
</reference>
<protein>
    <submittedName>
        <fullName evidence="2">Uncharacterized protein</fullName>
    </submittedName>
</protein>
<feature type="transmembrane region" description="Helical" evidence="1">
    <location>
        <begin position="96"/>
        <end position="117"/>
    </location>
</feature>
<keyword evidence="1" id="KW-0812">Transmembrane</keyword>
<sequence length="225" mass="24447">MRLFLHKKSRLFRSDSLAFRYNQRMLKSARALWIALFGLVILTGLVTFFGPAERSLGANLRLVTLHGAWVWAGKAAFAISGLTGLAGLVSKKGRALLAGWSLALGRTGLVFWLTYLPMSLLVMQLNWGGLFFAEPRWQVPFAFGVAAVLLQAGLSVLRIDWLTCGSNLAFGIALWAALGNATNVLHPESPIFSGGSARIEFFFGALLLLSLAIGAVISLLLRRKS</sequence>
<keyword evidence="1" id="KW-0472">Membrane</keyword>
<dbReference type="AlphaFoldDB" id="A0A0S7B5V6"/>
<proteinExistence type="predicted"/>
<feature type="transmembrane region" description="Helical" evidence="1">
    <location>
        <begin position="201"/>
        <end position="221"/>
    </location>
</feature>
<dbReference type="STRING" id="360412.LARV_00276"/>
<feature type="transmembrane region" description="Helical" evidence="1">
    <location>
        <begin position="137"/>
        <end position="157"/>
    </location>
</feature>
<gene>
    <name evidence="2" type="ORF">LARV_00276</name>
</gene>
<dbReference type="EMBL" id="DF967972">
    <property type="protein sequence ID" value="GAP12540.1"/>
    <property type="molecule type" value="Genomic_DNA"/>
</dbReference>